<sequence>MKIIIMNKRKLEVFFTLMLLMGVLFGTGEMLKGHLKTVSFMQNNIRQLKEYTGLGGSLKYKLPEEWSTSDRIFSGNEIVYHKDFTSKDLTINGFVQVWREQQDLKSFLDKSKEVSEKQNIIKNYSALPLKLDNKVGYLVKYVMESNDTDYVAYEYFIKEPKGFLRFSFFMKSKDFKEDMVALFDSIVKTASLK</sequence>
<keyword evidence="2" id="KW-1185">Reference proteome</keyword>
<gene>
    <name evidence="1" type="ORF">CLHOM_26740</name>
</gene>
<dbReference type="RefSeq" id="WP_052222158.1">
    <property type="nucleotide sequence ID" value="NZ_LHUR01000031.1"/>
</dbReference>
<evidence type="ECO:0008006" key="3">
    <source>
        <dbReference type="Google" id="ProtNLM"/>
    </source>
</evidence>
<proteinExistence type="predicted"/>
<name>A0A0L6Z7J3_9CLOT</name>
<dbReference type="AlphaFoldDB" id="A0A0L6Z7J3"/>
<accession>A0A0L6Z7J3</accession>
<comment type="caution">
    <text evidence="1">The sequence shown here is derived from an EMBL/GenBank/DDBJ whole genome shotgun (WGS) entry which is preliminary data.</text>
</comment>
<protein>
    <recommendedName>
        <fullName evidence="3">PsbP C-terminal domain-containing protein</fullName>
    </recommendedName>
</protein>
<dbReference type="Proteomes" id="UP000037043">
    <property type="component" value="Unassembled WGS sequence"/>
</dbReference>
<dbReference type="PATRIC" id="fig|1121318.3.peg.2687"/>
<reference evidence="2" key="1">
    <citation type="submission" date="2015-08" db="EMBL/GenBank/DDBJ databases">
        <title>Genome sequence of the strict anaerobe Clostridium homopropionicum LuHBu1 (DSM 5847T).</title>
        <authorList>
            <person name="Poehlein A."/>
            <person name="Beck M."/>
            <person name="Schiel-Bengelsdorf B."/>
            <person name="Bengelsdorf F.R."/>
            <person name="Daniel R."/>
            <person name="Duerre P."/>
        </authorList>
    </citation>
    <scope>NUCLEOTIDE SEQUENCE [LARGE SCALE GENOMIC DNA]</scope>
    <source>
        <strain evidence="2">DSM 5847</strain>
    </source>
</reference>
<evidence type="ECO:0000313" key="1">
    <source>
        <dbReference type="EMBL" id="KOA18934.1"/>
    </source>
</evidence>
<evidence type="ECO:0000313" key="2">
    <source>
        <dbReference type="Proteomes" id="UP000037043"/>
    </source>
</evidence>
<dbReference type="STRING" id="36844.SAMN04488501_10981"/>
<organism evidence="1 2">
    <name type="scientific">Clostridium homopropionicum DSM 5847</name>
    <dbReference type="NCBI Taxonomy" id="1121318"/>
    <lineage>
        <taxon>Bacteria</taxon>
        <taxon>Bacillati</taxon>
        <taxon>Bacillota</taxon>
        <taxon>Clostridia</taxon>
        <taxon>Eubacteriales</taxon>
        <taxon>Clostridiaceae</taxon>
        <taxon>Clostridium</taxon>
    </lineage>
</organism>
<dbReference type="EMBL" id="LHUR01000031">
    <property type="protein sequence ID" value="KOA18934.1"/>
    <property type="molecule type" value="Genomic_DNA"/>
</dbReference>